<proteinExistence type="predicted"/>
<comment type="caution">
    <text evidence="1">The sequence shown here is derived from an EMBL/GenBank/DDBJ whole genome shotgun (WGS) entry which is preliminary data.</text>
</comment>
<reference evidence="1 2" key="1">
    <citation type="journal article" date="2020" name="BMC Genomics">
        <title>Intraspecific diversification of the crop wild relative Brassica cretica Lam. using demographic model selection.</title>
        <authorList>
            <person name="Kioukis A."/>
            <person name="Michalopoulou V.A."/>
            <person name="Briers L."/>
            <person name="Pirintsos S."/>
            <person name="Studholme D.J."/>
            <person name="Pavlidis P."/>
            <person name="Sarris P.F."/>
        </authorList>
    </citation>
    <scope>NUCLEOTIDE SEQUENCE [LARGE SCALE GENOMIC DNA]</scope>
    <source>
        <strain evidence="2">cv. PFS-1207/04</strain>
    </source>
</reference>
<evidence type="ECO:0000313" key="1">
    <source>
        <dbReference type="EMBL" id="KAF3564939.1"/>
    </source>
</evidence>
<dbReference type="Proteomes" id="UP000266723">
    <property type="component" value="Unassembled WGS sequence"/>
</dbReference>
<evidence type="ECO:0000313" key="2">
    <source>
        <dbReference type="Proteomes" id="UP000266723"/>
    </source>
</evidence>
<dbReference type="EMBL" id="QGKV02000759">
    <property type="protein sequence ID" value="KAF3564939.1"/>
    <property type="molecule type" value="Genomic_DNA"/>
</dbReference>
<protein>
    <submittedName>
        <fullName evidence="1">Uncharacterized protein</fullName>
    </submittedName>
</protein>
<gene>
    <name evidence="1" type="ORF">DY000_02019041</name>
</gene>
<sequence>MQKQRKNQVFNTYIFDGKVIEMKTVIDPTENLVSSNNVRTVHHSNVRPCKTFLISSYSLSITPQNPHPESQSDLPSPRFLTVSTPALSSSFAVTDSSLPRPPRSSNVSVKRAAERAIILKIHARNCDKDALTSPNTIACDGPNLNDGMFMNCDNFIYI</sequence>
<organism evidence="1 2">
    <name type="scientific">Brassica cretica</name>
    <name type="common">Mustard</name>
    <dbReference type="NCBI Taxonomy" id="69181"/>
    <lineage>
        <taxon>Eukaryota</taxon>
        <taxon>Viridiplantae</taxon>
        <taxon>Streptophyta</taxon>
        <taxon>Embryophyta</taxon>
        <taxon>Tracheophyta</taxon>
        <taxon>Spermatophyta</taxon>
        <taxon>Magnoliopsida</taxon>
        <taxon>eudicotyledons</taxon>
        <taxon>Gunneridae</taxon>
        <taxon>Pentapetalae</taxon>
        <taxon>rosids</taxon>
        <taxon>malvids</taxon>
        <taxon>Brassicales</taxon>
        <taxon>Brassicaceae</taxon>
        <taxon>Brassiceae</taxon>
        <taxon>Brassica</taxon>
    </lineage>
</organism>
<name>A0ABQ7CZW1_BRACR</name>
<keyword evidence="2" id="KW-1185">Reference proteome</keyword>
<accession>A0ABQ7CZW1</accession>